<evidence type="ECO:0000313" key="7">
    <source>
        <dbReference type="Proteomes" id="UP000248395"/>
    </source>
</evidence>
<dbReference type="PANTHER" id="PTHR33420">
    <property type="entry name" value="FIMBRIAL SUBUNIT ELFA-RELATED"/>
    <property type="match status" value="1"/>
</dbReference>
<dbReference type="GO" id="GO:0009289">
    <property type="term" value="C:pilus"/>
    <property type="evidence" value="ECO:0007669"/>
    <property type="project" value="UniProtKB-SubCell"/>
</dbReference>
<keyword evidence="7" id="KW-1185">Reference proteome</keyword>
<dbReference type="Gene3D" id="2.60.40.1090">
    <property type="entry name" value="Fimbrial-type adhesion domain"/>
    <property type="match status" value="1"/>
</dbReference>
<dbReference type="InterPro" id="IPR008966">
    <property type="entry name" value="Adhesion_dom_sf"/>
</dbReference>
<dbReference type="Gene3D" id="2.60.40.3310">
    <property type="match status" value="1"/>
</dbReference>
<dbReference type="InterPro" id="IPR000259">
    <property type="entry name" value="Adhesion_dom_fimbrial"/>
</dbReference>
<feature type="signal peptide" evidence="4">
    <location>
        <begin position="1"/>
        <end position="26"/>
    </location>
</feature>
<comment type="subcellular location">
    <subcellularLocation>
        <location evidence="1">Fimbrium</location>
    </subcellularLocation>
</comment>
<evidence type="ECO:0000259" key="5">
    <source>
        <dbReference type="Pfam" id="PF00419"/>
    </source>
</evidence>
<reference evidence="6 7" key="1">
    <citation type="submission" date="2018-05" db="EMBL/GenBank/DDBJ databases">
        <title>Genomic Encyclopedia of Type Strains, Phase IV (KMG-IV): sequencing the most valuable type-strain genomes for metagenomic binning, comparative biology and taxonomic classification.</title>
        <authorList>
            <person name="Goeker M."/>
        </authorList>
    </citation>
    <scope>NUCLEOTIDE SEQUENCE [LARGE SCALE GENOMIC DNA]</scope>
    <source>
        <strain evidence="6 7">DSM 25134</strain>
    </source>
</reference>
<name>A0A318JX55_9NEIS</name>
<proteinExistence type="inferred from homology"/>
<keyword evidence="4" id="KW-0732">Signal</keyword>
<dbReference type="SUPFAM" id="SSF49401">
    <property type="entry name" value="Bacterial adhesins"/>
    <property type="match status" value="1"/>
</dbReference>
<dbReference type="InterPro" id="IPR050263">
    <property type="entry name" value="Bact_Fimbrial_Adh_Pro"/>
</dbReference>
<evidence type="ECO:0000256" key="2">
    <source>
        <dbReference type="ARBA" id="ARBA00006671"/>
    </source>
</evidence>
<evidence type="ECO:0000256" key="1">
    <source>
        <dbReference type="ARBA" id="ARBA00004561"/>
    </source>
</evidence>
<dbReference type="Proteomes" id="UP000248395">
    <property type="component" value="Unassembled WGS sequence"/>
</dbReference>
<organism evidence="6 7">
    <name type="scientific">Aquitalea magnusonii</name>
    <dbReference type="NCBI Taxonomy" id="332411"/>
    <lineage>
        <taxon>Bacteria</taxon>
        <taxon>Pseudomonadati</taxon>
        <taxon>Pseudomonadota</taxon>
        <taxon>Betaproteobacteria</taxon>
        <taxon>Neisseriales</taxon>
        <taxon>Chromobacteriaceae</taxon>
        <taxon>Aquitalea</taxon>
    </lineage>
</organism>
<comment type="caution">
    <text evidence="6">The sequence shown here is derived from an EMBL/GenBank/DDBJ whole genome shotgun (WGS) entry which is preliminary data.</text>
</comment>
<protein>
    <submittedName>
        <fullName evidence="6">Type 1 fimbria pilin</fullName>
    </submittedName>
</protein>
<dbReference type="AlphaFoldDB" id="A0A318JX55"/>
<comment type="similarity">
    <text evidence="2">Belongs to the fimbrial protein family.</text>
</comment>
<sequence>MKKPLIQFIHFCLGLLILLLSHVALAGCNNYGWTASQLPMTTIPSTLALTAAQSAAPNNTPISDWYSLSSQNLVYCPTGGNFIPVFTTLSHSQVTNLTSGTYNEGGLSFTVYNTTVPGIGYIIKTSGNAAGTSISPTALSGYNAQTLASGYVTANVTINLTVSVRFIKTASLTAASYTLPKTTLVFFSIVTPTNTAVGYVYMNGSSVTVPIATCTVSTQSIPVSLPSINTAVLPSLNATAGSTPFNVTLNCPASRNVYMTLTDNSNPGRTTSIIGLAGSGSTASGIGIQVLRNGNPVLLGPDSSAAGNTNQFLIGTNLLGNVTIPFTARYIRTGAVQGGTVKAVATFTLSYQ</sequence>
<dbReference type="PANTHER" id="PTHR33420:SF14">
    <property type="entry name" value="TYPE 1 FIMBRIN D-MANNOSE SPECIFIC ADHESIN"/>
    <property type="match status" value="1"/>
</dbReference>
<evidence type="ECO:0000256" key="3">
    <source>
        <dbReference type="ARBA" id="ARBA00023263"/>
    </source>
</evidence>
<feature type="domain" description="Fimbrial-type adhesion" evidence="5">
    <location>
        <begin position="212"/>
        <end position="352"/>
    </location>
</feature>
<dbReference type="GO" id="GO:0043709">
    <property type="term" value="P:cell adhesion involved in single-species biofilm formation"/>
    <property type="evidence" value="ECO:0007669"/>
    <property type="project" value="TreeGrafter"/>
</dbReference>
<gene>
    <name evidence="6" type="ORF">DFR38_103111</name>
</gene>
<dbReference type="PROSITE" id="PS51257">
    <property type="entry name" value="PROKAR_LIPOPROTEIN"/>
    <property type="match status" value="1"/>
</dbReference>
<accession>A0A318JX55</accession>
<dbReference type="InterPro" id="IPR036937">
    <property type="entry name" value="Adhesion_dom_fimbrial_sf"/>
</dbReference>
<feature type="chain" id="PRO_5016451548" evidence="4">
    <location>
        <begin position="27"/>
        <end position="352"/>
    </location>
</feature>
<evidence type="ECO:0000256" key="4">
    <source>
        <dbReference type="SAM" id="SignalP"/>
    </source>
</evidence>
<evidence type="ECO:0000313" key="6">
    <source>
        <dbReference type="EMBL" id="PXX49931.1"/>
    </source>
</evidence>
<dbReference type="Pfam" id="PF00419">
    <property type="entry name" value="Fimbrial"/>
    <property type="match status" value="1"/>
</dbReference>
<keyword evidence="3" id="KW-0281">Fimbrium</keyword>
<dbReference type="EMBL" id="QJKC01000003">
    <property type="protein sequence ID" value="PXX49931.1"/>
    <property type="molecule type" value="Genomic_DNA"/>
</dbReference>